<dbReference type="Gene3D" id="3.90.190.20">
    <property type="entry name" value="Mur ligase, C-terminal domain"/>
    <property type="match status" value="1"/>
</dbReference>
<dbReference type="InterPro" id="IPR036615">
    <property type="entry name" value="Mur_ligase_C_dom_sf"/>
</dbReference>
<evidence type="ECO:0000256" key="17">
    <source>
        <dbReference type="ARBA" id="ARBA00049161"/>
    </source>
</evidence>
<dbReference type="InterPro" id="IPR004101">
    <property type="entry name" value="Mur_ligase_C"/>
</dbReference>
<evidence type="ECO:0000259" key="20">
    <source>
        <dbReference type="Pfam" id="PF08245"/>
    </source>
</evidence>
<evidence type="ECO:0000313" key="23">
    <source>
        <dbReference type="Proteomes" id="UP001055618"/>
    </source>
</evidence>
<dbReference type="RefSeq" id="WP_174869926.1">
    <property type="nucleotide sequence ID" value="NZ_CABFUV010000012.1"/>
</dbReference>
<evidence type="ECO:0000259" key="19">
    <source>
        <dbReference type="Pfam" id="PF02875"/>
    </source>
</evidence>
<evidence type="ECO:0000256" key="8">
    <source>
        <dbReference type="ARBA" id="ARBA00022598"/>
    </source>
</evidence>
<dbReference type="PIRSF" id="PIRSF001563">
    <property type="entry name" value="Folylpolyglu_synth"/>
    <property type="match status" value="1"/>
</dbReference>
<evidence type="ECO:0000313" key="24">
    <source>
        <dbReference type="Proteomes" id="UP001057360"/>
    </source>
</evidence>
<evidence type="ECO:0000256" key="2">
    <source>
        <dbReference type="ARBA" id="ARBA00002714"/>
    </source>
</evidence>
<keyword evidence="10 18" id="KW-0547">Nucleotide-binding</keyword>
<organism evidence="22 24">
    <name type="scientific">Pectobacterium polaris</name>
    <dbReference type="NCBI Taxonomy" id="2042057"/>
    <lineage>
        <taxon>Bacteria</taxon>
        <taxon>Pseudomonadati</taxon>
        <taxon>Pseudomonadota</taxon>
        <taxon>Gammaproteobacteria</taxon>
        <taxon>Enterobacterales</taxon>
        <taxon>Pectobacteriaceae</taxon>
        <taxon>Pectobacterium</taxon>
    </lineage>
</organism>
<dbReference type="FunFam" id="3.40.1190.10:FF:000004">
    <property type="entry name" value="Dihydrofolate synthase/folylpolyglutamate synthase"/>
    <property type="match status" value="1"/>
</dbReference>
<comment type="catalytic activity">
    <reaction evidence="16">
        <text>(6R)-5,10-methylenetetrahydrofolyl-(gamma-L-Glu)(n) + L-glutamate + ATP = (6R)-5,10-methylenetetrahydrofolyl-(gamma-L-Glu)(n+1) + ADP + phosphate + H(+)</text>
        <dbReference type="Rhea" id="RHEA:51912"/>
        <dbReference type="Rhea" id="RHEA-COMP:13257"/>
        <dbReference type="Rhea" id="RHEA-COMP:13258"/>
        <dbReference type="ChEBI" id="CHEBI:15378"/>
        <dbReference type="ChEBI" id="CHEBI:29985"/>
        <dbReference type="ChEBI" id="CHEBI:30616"/>
        <dbReference type="ChEBI" id="CHEBI:43474"/>
        <dbReference type="ChEBI" id="CHEBI:136572"/>
        <dbReference type="ChEBI" id="CHEBI:456216"/>
        <dbReference type="EC" id="6.3.2.17"/>
    </reaction>
</comment>
<name>A0AAW5G7X0_9GAMM</name>
<dbReference type="GO" id="GO:0004326">
    <property type="term" value="F:tetrahydrofolylpolyglutamate synthase activity"/>
    <property type="evidence" value="ECO:0007669"/>
    <property type="project" value="UniProtKB-EC"/>
</dbReference>
<comment type="pathway">
    <text evidence="4">Cofactor biosynthesis; tetrahydrofolylpolyglutamate biosynthesis.</text>
</comment>
<reference evidence="22" key="1">
    <citation type="submission" date="2019-02" db="EMBL/GenBank/DDBJ databases">
        <title>New Zealand Erwinia strains with phe-tRNA free attachment sites.</title>
        <authorList>
            <person name="Nunes-Leite L."/>
            <person name="Pitman A.R."/>
        </authorList>
    </citation>
    <scope>NUCLEOTIDE SEQUENCE</scope>
    <source>
        <strain evidence="22">Ec-140</strain>
        <strain evidence="21">Ec-143</strain>
    </source>
</reference>
<dbReference type="PROSITE" id="PS01012">
    <property type="entry name" value="FOLYLPOLYGLU_SYNT_2"/>
    <property type="match status" value="1"/>
</dbReference>
<keyword evidence="9" id="KW-0479">Metal-binding</keyword>
<evidence type="ECO:0000256" key="13">
    <source>
        <dbReference type="ARBA" id="ARBA00022909"/>
    </source>
</evidence>
<dbReference type="GO" id="GO:0046656">
    <property type="term" value="P:folic acid biosynthetic process"/>
    <property type="evidence" value="ECO:0007669"/>
    <property type="project" value="UniProtKB-KW"/>
</dbReference>
<evidence type="ECO:0000256" key="7">
    <source>
        <dbReference type="ARBA" id="ARBA00019357"/>
    </source>
</evidence>
<dbReference type="GO" id="GO:0008841">
    <property type="term" value="F:dihydrofolate synthase activity"/>
    <property type="evidence" value="ECO:0007669"/>
    <property type="project" value="UniProtKB-EC"/>
</dbReference>
<dbReference type="Gene3D" id="3.40.1190.10">
    <property type="entry name" value="Mur-like, catalytic domain"/>
    <property type="match status" value="1"/>
</dbReference>
<keyword evidence="13" id="KW-0289">Folate biosynthesis</keyword>
<sequence>MDTLQIPQATSPLVTWLHYLEHLHAQAIDLGLERVKQVAEHLQLLQPAATIFTVAGTNGKGTTCCTLESILLAAGLRVGVYSSPHLVRYTERVRIQGKELPEAQHTQAFADIEAGRGAVSLTYFEFGTLSALQLFKQANLDVVILEVGLGGRLDATNIVDADVSVVTSIAIDHTDWLGNDRESIGREKAGIFRQGRPAVVGEPDMPGTIADVAAEKGAQLRRRGRDWEYSVQRETWSWQDKQRELSRLPLPNVPLANAATALAALHYSSLNVSEEAIRQGLQHAALPGRFQTVQASPRLILDVAHNPHAAAYLANRLAALPKTGKVRAVVGMLSDKDIAGTLAHLTPLVDAWYCAPLEGPRGATAQQIAEHLTHSQSFSDVVAAWQQAMSEATEQDIVIVCGSFHTVAHVMEALDEEKANGE</sequence>
<comment type="caution">
    <text evidence="22">The sequence shown here is derived from an EMBL/GenBank/DDBJ whole genome shotgun (WGS) entry which is preliminary data.</text>
</comment>
<dbReference type="PROSITE" id="PS01011">
    <property type="entry name" value="FOLYLPOLYGLU_SYNT_1"/>
    <property type="match status" value="1"/>
</dbReference>
<dbReference type="SUPFAM" id="SSF53244">
    <property type="entry name" value="MurD-like peptide ligases, peptide-binding domain"/>
    <property type="match status" value="1"/>
</dbReference>
<evidence type="ECO:0000256" key="11">
    <source>
        <dbReference type="ARBA" id="ARBA00022840"/>
    </source>
</evidence>
<evidence type="ECO:0000313" key="21">
    <source>
        <dbReference type="EMBL" id="MCL6350320.1"/>
    </source>
</evidence>
<keyword evidence="12" id="KW-0460">Magnesium</keyword>
<comment type="cofactor">
    <cofactor evidence="1">
        <name>Mg(2+)</name>
        <dbReference type="ChEBI" id="CHEBI:18420"/>
    </cofactor>
</comment>
<feature type="domain" description="Mur ligase central" evidence="20">
    <location>
        <begin position="54"/>
        <end position="197"/>
    </location>
</feature>
<dbReference type="PANTHER" id="PTHR11136:SF0">
    <property type="entry name" value="DIHYDROFOLATE SYNTHETASE-RELATED"/>
    <property type="match status" value="1"/>
</dbReference>
<dbReference type="InterPro" id="IPR001645">
    <property type="entry name" value="Folylpolyglutamate_synth"/>
</dbReference>
<dbReference type="Pfam" id="PF08245">
    <property type="entry name" value="Mur_ligase_M"/>
    <property type="match status" value="1"/>
</dbReference>
<dbReference type="GO" id="GO:0046872">
    <property type="term" value="F:metal ion binding"/>
    <property type="evidence" value="ECO:0007669"/>
    <property type="project" value="UniProtKB-KW"/>
</dbReference>
<dbReference type="NCBIfam" id="TIGR01499">
    <property type="entry name" value="folC"/>
    <property type="match status" value="1"/>
</dbReference>
<evidence type="ECO:0000256" key="18">
    <source>
        <dbReference type="PIRNR" id="PIRNR001563"/>
    </source>
</evidence>
<feature type="domain" description="Mur ligase C-terminal" evidence="19">
    <location>
        <begin position="288"/>
        <end position="404"/>
    </location>
</feature>
<comment type="similarity">
    <text evidence="5 18">Belongs to the folylpolyglutamate synthase family.</text>
</comment>
<evidence type="ECO:0000256" key="9">
    <source>
        <dbReference type="ARBA" id="ARBA00022723"/>
    </source>
</evidence>
<evidence type="ECO:0000256" key="15">
    <source>
        <dbReference type="ARBA" id="ARBA00047808"/>
    </source>
</evidence>
<dbReference type="InterPro" id="IPR013221">
    <property type="entry name" value="Mur_ligase_cen"/>
</dbReference>
<dbReference type="GO" id="GO:0005737">
    <property type="term" value="C:cytoplasm"/>
    <property type="evidence" value="ECO:0007669"/>
    <property type="project" value="TreeGrafter"/>
</dbReference>
<keyword evidence="23" id="KW-1185">Reference proteome</keyword>
<dbReference type="SUPFAM" id="SSF53623">
    <property type="entry name" value="MurD-like peptide ligases, catalytic domain"/>
    <property type="match status" value="1"/>
</dbReference>
<comment type="subunit">
    <text evidence="6">Monomer.</text>
</comment>
<evidence type="ECO:0000313" key="22">
    <source>
        <dbReference type="EMBL" id="MCL6367756.1"/>
    </source>
</evidence>
<evidence type="ECO:0000256" key="16">
    <source>
        <dbReference type="ARBA" id="ARBA00049035"/>
    </source>
</evidence>
<dbReference type="AlphaFoldDB" id="A0AAW5G7X0"/>
<keyword evidence="11 18" id="KW-0067">ATP-binding</keyword>
<dbReference type="InterPro" id="IPR018109">
    <property type="entry name" value="Folylpolyglutamate_synth_CS"/>
</dbReference>
<dbReference type="InterPro" id="IPR036565">
    <property type="entry name" value="Mur-like_cat_sf"/>
</dbReference>
<proteinExistence type="inferred from homology"/>
<comment type="catalytic activity">
    <reaction evidence="15">
        <text>10-formyltetrahydrofolyl-(gamma-L-Glu)(n) + L-glutamate + ATP = 10-formyltetrahydrofolyl-(gamma-L-Glu)(n+1) + ADP + phosphate + H(+)</text>
        <dbReference type="Rhea" id="RHEA:51904"/>
        <dbReference type="Rhea" id="RHEA-COMP:13088"/>
        <dbReference type="Rhea" id="RHEA-COMP:14300"/>
        <dbReference type="ChEBI" id="CHEBI:15378"/>
        <dbReference type="ChEBI" id="CHEBI:29985"/>
        <dbReference type="ChEBI" id="CHEBI:30616"/>
        <dbReference type="ChEBI" id="CHEBI:43474"/>
        <dbReference type="ChEBI" id="CHEBI:134413"/>
        <dbReference type="ChEBI" id="CHEBI:456216"/>
        <dbReference type="EC" id="6.3.2.17"/>
    </reaction>
</comment>
<evidence type="ECO:0000256" key="14">
    <source>
        <dbReference type="ARBA" id="ARBA00047493"/>
    </source>
</evidence>
<accession>A0AAW5G7X0</accession>
<comment type="function">
    <text evidence="2 18">Functions in two distinct reactions of the de novo folate biosynthetic pathway. Catalyzes the addition of a glutamate residue to dihydropteroate (7,8-dihydropteroate or H2Pte) to form dihydrofolate (7,8-dihydrofolate monoglutamate or H2Pte-Glu). Also catalyzes successive additions of L-glutamate to tetrahydrofolate or 10-formyltetrahydrofolate or 5,10-methylenetetrahydrofolate, leading to folylpolyglutamate derivatives.</text>
</comment>
<evidence type="ECO:0000256" key="10">
    <source>
        <dbReference type="ARBA" id="ARBA00022741"/>
    </source>
</evidence>
<protein>
    <recommendedName>
        <fullName evidence="7 18">Dihydrofolate synthase/folylpolyglutamate synthase</fullName>
    </recommendedName>
</protein>
<gene>
    <name evidence="22" type="primary">folC</name>
    <name evidence="21" type="ORF">EXT50_03915</name>
    <name evidence="22" type="ORF">EXT53_04110</name>
</gene>
<evidence type="ECO:0000256" key="6">
    <source>
        <dbReference type="ARBA" id="ARBA00011245"/>
    </source>
</evidence>
<comment type="catalytic activity">
    <reaction evidence="17">
        <text>7,8-dihydropteroate + L-glutamate + ATP = 7,8-dihydrofolate + ADP + phosphate + H(+)</text>
        <dbReference type="Rhea" id="RHEA:23584"/>
        <dbReference type="ChEBI" id="CHEBI:15378"/>
        <dbReference type="ChEBI" id="CHEBI:17839"/>
        <dbReference type="ChEBI" id="CHEBI:29985"/>
        <dbReference type="ChEBI" id="CHEBI:30616"/>
        <dbReference type="ChEBI" id="CHEBI:43474"/>
        <dbReference type="ChEBI" id="CHEBI:57451"/>
        <dbReference type="ChEBI" id="CHEBI:456216"/>
        <dbReference type="EC" id="6.3.2.12"/>
    </reaction>
</comment>
<dbReference type="PANTHER" id="PTHR11136">
    <property type="entry name" value="FOLYLPOLYGLUTAMATE SYNTHASE-RELATED"/>
    <property type="match status" value="1"/>
</dbReference>
<dbReference type="Pfam" id="PF02875">
    <property type="entry name" value="Mur_ligase_C"/>
    <property type="match status" value="1"/>
</dbReference>
<dbReference type="Proteomes" id="UP001055618">
    <property type="component" value="Unassembled WGS sequence"/>
</dbReference>
<evidence type="ECO:0000256" key="1">
    <source>
        <dbReference type="ARBA" id="ARBA00001946"/>
    </source>
</evidence>
<dbReference type="EMBL" id="SGPX01000002">
    <property type="protein sequence ID" value="MCL6350320.1"/>
    <property type="molecule type" value="Genomic_DNA"/>
</dbReference>
<dbReference type="EMBL" id="SGPY01000002">
    <property type="protein sequence ID" value="MCL6367756.1"/>
    <property type="molecule type" value="Genomic_DNA"/>
</dbReference>
<evidence type="ECO:0000256" key="4">
    <source>
        <dbReference type="ARBA" id="ARBA00005150"/>
    </source>
</evidence>
<keyword evidence="8 18" id="KW-0436">Ligase</keyword>
<comment type="pathway">
    <text evidence="3">Cofactor biosynthesis; tetrahydrofolate biosynthesis; 7,8-dihydrofolate from 2-amino-4-hydroxy-6-hydroxymethyl-7,8-dihydropteridine diphosphate and 4-aminobenzoate: step 2/2.</text>
</comment>
<evidence type="ECO:0000256" key="12">
    <source>
        <dbReference type="ARBA" id="ARBA00022842"/>
    </source>
</evidence>
<evidence type="ECO:0000256" key="5">
    <source>
        <dbReference type="ARBA" id="ARBA00008276"/>
    </source>
</evidence>
<dbReference type="GO" id="GO:0005524">
    <property type="term" value="F:ATP binding"/>
    <property type="evidence" value="ECO:0007669"/>
    <property type="project" value="UniProtKB-KW"/>
</dbReference>
<dbReference type="Proteomes" id="UP001057360">
    <property type="component" value="Unassembled WGS sequence"/>
</dbReference>
<dbReference type="NCBIfam" id="NF008101">
    <property type="entry name" value="PRK10846.1"/>
    <property type="match status" value="1"/>
</dbReference>
<dbReference type="FunFam" id="3.90.190.20:FF:000005">
    <property type="entry name" value="Dihydrofolate synthase/folylpolyglutamate synthase"/>
    <property type="match status" value="1"/>
</dbReference>
<comment type="catalytic activity">
    <reaction evidence="14">
        <text>(6S)-5,6,7,8-tetrahydrofolyl-(gamma-L-Glu)(n) + L-glutamate + ATP = (6S)-5,6,7,8-tetrahydrofolyl-(gamma-L-Glu)(n+1) + ADP + phosphate + H(+)</text>
        <dbReference type="Rhea" id="RHEA:10580"/>
        <dbReference type="Rhea" id="RHEA-COMP:14738"/>
        <dbReference type="Rhea" id="RHEA-COMP:14740"/>
        <dbReference type="ChEBI" id="CHEBI:15378"/>
        <dbReference type="ChEBI" id="CHEBI:29985"/>
        <dbReference type="ChEBI" id="CHEBI:30616"/>
        <dbReference type="ChEBI" id="CHEBI:43474"/>
        <dbReference type="ChEBI" id="CHEBI:141005"/>
        <dbReference type="ChEBI" id="CHEBI:456216"/>
        <dbReference type="EC" id="6.3.2.17"/>
    </reaction>
</comment>
<evidence type="ECO:0000256" key="3">
    <source>
        <dbReference type="ARBA" id="ARBA00004799"/>
    </source>
</evidence>